<dbReference type="Pfam" id="PF13205">
    <property type="entry name" value="Big_5"/>
    <property type="match status" value="1"/>
</dbReference>
<dbReference type="AlphaFoldDB" id="A0A5C6RNZ2"/>
<evidence type="ECO:0000259" key="4">
    <source>
        <dbReference type="Pfam" id="PF13205"/>
    </source>
</evidence>
<feature type="compositionally biased region" description="Polar residues" evidence="2">
    <location>
        <begin position="562"/>
        <end position="571"/>
    </location>
</feature>
<feature type="chain" id="PRO_5023130029" description="SbsA Ig-like domain-containing protein" evidence="3">
    <location>
        <begin position="21"/>
        <end position="581"/>
    </location>
</feature>
<name>A0A5C6RNZ2_9BACT</name>
<protein>
    <recommendedName>
        <fullName evidence="4">SbsA Ig-like domain-containing protein</fullName>
    </recommendedName>
</protein>
<evidence type="ECO:0000313" key="6">
    <source>
        <dbReference type="Proteomes" id="UP000321580"/>
    </source>
</evidence>
<evidence type="ECO:0000256" key="3">
    <source>
        <dbReference type="SAM" id="SignalP"/>
    </source>
</evidence>
<organism evidence="5 6">
    <name type="scientific">Phaeodactylibacter luteus</name>
    <dbReference type="NCBI Taxonomy" id="1564516"/>
    <lineage>
        <taxon>Bacteria</taxon>
        <taxon>Pseudomonadati</taxon>
        <taxon>Bacteroidota</taxon>
        <taxon>Saprospiria</taxon>
        <taxon>Saprospirales</taxon>
        <taxon>Haliscomenobacteraceae</taxon>
        <taxon>Phaeodactylibacter</taxon>
    </lineage>
</organism>
<feature type="signal peptide" evidence="3">
    <location>
        <begin position="1"/>
        <end position="20"/>
    </location>
</feature>
<proteinExistence type="predicted"/>
<reference evidence="5 6" key="1">
    <citation type="submission" date="2019-08" db="EMBL/GenBank/DDBJ databases">
        <title>Genome of Phaeodactylibacter luteus.</title>
        <authorList>
            <person name="Bowman J.P."/>
        </authorList>
    </citation>
    <scope>NUCLEOTIDE SEQUENCE [LARGE SCALE GENOMIC DNA]</scope>
    <source>
        <strain evidence="5 6">KCTC 42180</strain>
    </source>
</reference>
<keyword evidence="6" id="KW-1185">Reference proteome</keyword>
<keyword evidence="1 3" id="KW-0732">Signal</keyword>
<feature type="region of interest" description="Disordered" evidence="2">
    <location>
        <begin position="546"/>
        <end position="581"/>
    </location>
</feature>
<evidence type="ECO:0000256" key="1">
    <source>
        <dbReference type="ARBA" id="ARBA00022729"/>
    </source>
</evidence>
<evidence type="ECO:0000256" key="2">
    <source>
        <dbReference type="SAM" id="MobiDB-lite"/>
    </source>
</evidence>
<dbReference type="InterPro" id="IPR032812">
    <property type="entry name" value="SbsA_Ig"/>
</dbReference>
<feature type="region of interest" description="Disordered" evidence="2">
    <location>
        <begin position="25"/>
        <end position="45"/>
    </location>
</feature>
<accession>A0A5C6RNZ2</accession>
<feature type="compositionally biased region" description="Basic and acidic residues" evidence="2">
    <location>
        <begin position="27"/>
        <end position="45"/>
    </location>
</feature>
<gene>
    <name evidence="5" type="ORF">FRY97_09365</name>
</gene>
<dbReference type="EMBL" id="VOOR01000016">
    <property type="protein sequence ID" value="TXB63370.1"/>
    <property type="molecule type" value="Genomic_DNA"/>
</dbReference>
<sequence length="581" mass="65828">MPDMRVLLAALLAFALWQCANPVRPEGGPKDEDPPRLVREKSSPNERTRYVKSPIELTFTEWVEIRDAFNQVVISPPLEYRYELSIKGKTVIFEFDEREELRENATYTINFGTAIQDITERNPAENLRYVFSTGEYIDSLRVGGLIVDARTGAPVEDVLFMLYENTADSVVRTERPFYFARSGKDGAFLIENVKAGQFKGFALLDNNLNYLFDQATEAIAFPDTLLTVAEGQEPTVVVRLFTERPPLLLLEDNSREYGQVRLSFNRSAEEVDISWEDVGQREVLLERAPDTTRVWYEYPAAATWDIFLQQDTLFMDTVAVRATKRDAFLEKAALKLLRMEGGQKQHPVQPAQFVFNHPISFVDTAFVRLLEDTSRARVPLRGIQVDTNGQRVLSIDYRWKEGRPYELLLLPGALVDIFGLSNDSLSTAFAAGEAKDYGNLFLSIDSLDQGEAYLVELLDKEELKAAFRVADTASFSHAFELMPPGVYTLRITADSNRNGRWDPGEYNTGQQAEFLYQRDLEQLRANWDLDVSIDFQQMVAEMAQKLAPRPLSPPRVARPAADSTSSRSTLPPSVRDRIDGN</sequence>
<comment type="caution">
    <text evidence="5">The sequence shown here is derived from an EMBL/GenBank/DDBJ whole genome shotgun (WGS) entry which is preliminary data.</text>
</comment>
<feature type="domain" description="SbsA Ig-like" evidence="4">
    <location>
        <begin position="31"/>
        <end position="133"/>
    </location>
</feature>
<dbReference type="Proteomes" id="UP000321580">
    <property type="component" value="Unassembled WGS sequence"/>
</dbReference>
<evidence type="ECO:0000313" key="5">
    <source>
        <dbReference type="EMBL" id="TXB63370.1"/>
    </source>
</evidence>
<dbReference type="OrthoDB" id="9809989at2"/>